<evidence type="ECO:0000313" key="3">
    <source>
        <dbReference type="Proteomes" id="UP001187531"/>
    </source>
</evidence>
<proteinExistence type="predicted"/>
<gene>
    <name evidence="2" type="ORF">QYM36_002726</name>
</gene>
<evidence type="ECO:0000256" key="1">
    <source>
        <dbReference type="SAM" id="SignalP"/>
    </source>
</evidence>
<keyword evidence="1" id="KW-0732">Signal</keyword>
<dbReference type="EMBL" id="JAVRJZ010000005">
    <property type="protein sequence ID" value="KAK2722292.1"/>
    <property type="molecule type" value="Genomic_DNA"/>
</dbReference>
<dbReference type="Proteomes" id="UP001187531">
    <property type="component" value="Unassembled WGS sequence"/>
</dbReference>
<name>A0AA88L9P2_ARTSF</name>
<reference evidence="2" key="1">
    <citation type="submission" date="2023-07" db="EMBL/GenBank/DDBJ databases">
        <title>Chromosome-level genome assembly of Artemia franciscana.</title>
        <authorList>
            <person name="Jo E."/>
        </authorList>
    </citation>
    <scope>NUCLEOTIDE SEQUENCE</scope>
    <source>
        <tissue evidence="2">Whole body</tissue>
    </source>
</reference>
<feature type="signal peptide" evidence="1">
    <location>
        <begin position="1"/>
        <end position="18"/>
    </location>
</feature>
<evidence type="ECO:0000313" key="2">
    <source>
        <dbReference type="EMBL" id="KAK2722292.1"/>
    </source>
</evidence>
<protein>
    <submittedName>
        <fullName evidence="2">Uncharacterized protein</fullName>
    </submittedName>
</protein>
<keyword evidence="3" id="KW-1185">Reference proteome</keyword>
<sequence>MPALLSFFFVFYYRDSFAAYQIQTKTSSFFLFLGFKIDLAATMKSIENDIASLSVLEAEISEAYSKFQENKENTPSKRHISGTLKIQNKSSLQNRKPLASLQPINSGSQNVLSGSLKWRRPSEIRSESQLFNSVYKSRASVIQTFPKDPVLKKGNLIDGSEVSVKAND</sequence>
<feature type="chain" id="PRO_5041674333" evidence="1">
    <location>
        <begin position="19"/>
        <end position="168"/>
    </location>
</feature>
<accession>A0AA88L9P2</accession>
<organism evidence="2 3">
    <name type="scientific">Artemia franciscana</name>
    <name type="common">Brine shrimp</name>
    <name type="synonym">Artemia sanfranciscana</name>
    <dbReference type="NCBI Taxonomy" id="6661"/>
    <lineage>
        <taxon>Eukaryota</taxon>
        <taxon>Metazoa</taxon>
        <taxon>Ecdysozoa</taxon>
        <taxon>Arthropoda</taxon>
        <taxon>Crustacea</taxon>
        <taxon>Branchiopoda</taxon>
        <taxon>Anostraca</taxon>
        <taxon>Artemiidae</taxon>
        <taxon>Artemia</taxon>
    </lineage>
</organism>
<dbReference type="AlphaFoldDB" id="A0AA88L9P2"/>
<comment type="caution">
    <text evidence="2">The sequence shown here is derived from an EMBL/GenBank/DDBJ whole genome shotgun (WGS) entry which is preliminary data.</text>
</comment>